<dbReference type="InterPro" id="IPR011765">
    <property type="entry name" value="Pept_M16_N"/>
</dbReference>
<feature type="domain" description="Peptidase M16 C-terminal" evidence="8">
    <location>
        <begin position="220"/>
        <end position="401"/>
    </location>
</feature>
<keyword evidence="6" id="KW-0732">Signal</keyword>
<organism evidence="9 10">
    <name type="scientific">Pseudoduganella lurida</name>
    <dbReference type="NCBI Taxonomy" id="1036180"/>
    <lineage>
        <taxon>Bacteria</taxon>
        <taxon>Pseudomonadati</taxon>
        <taxon>Pseudomonadota</taxon>
        <taxon>Betaproteobacteria</taxon>
        <taxon>Burkholderiales</taxon>
        <taxon>Oxalobacteraceae</taxon>
        <taxon>Telluria group</taxon>
        <taxon>Pseudoduganella</taxon>
    </lineage>
</organism>
<feature type="domain" description="Peptidase M16 N-terminal" evidence="7">
    <location>
        <begin position="63"/>
        <end position="182"/>
    </location>
</feature>
<sequence>MKFSTFRLATATAAALLSASLMIQTTLAAPLSSALPAPGDILPVAPHVKVGKLPNGLTYYIHRNARPEKKVELRLVVKAGSILEDDDQQGLAHFTEHMAFNGSTNFKRHELVSYLQSIGVKFGRDLNAYTSFDETVYMLPIPTESKEAVEKGFLVLQDWAGGLTFNEADIDSERGIVLEELRLGKGANDRMNQLLYPKLFNGSRYAQRLPIGKADVLRTFKPEALKRFYRDWYRPDLMAVIVVGDIDPAEAERQIRAHFGQLKNPENPRPREYAVIPERKTSEGLVVSDREAPSDVLLIRYPIVPHPEDPTYAGYRRDLVERLYGMMLSQRMMELTQQADPPFIQGGSNMGKVVRGYRSFSASALLGKGGPIPAINALVQEDERARRFGFTASELERAKKTVLRNYERMYAERDKSDSGGFAAEYLRNFLEGEPLPGIENEYAYAQALVPGITLDEVNAAVRAAIPSDDKKLVILMGNLKEGVRPAPAELLAAVDKARDTAITARAEKTYATKLLEQPPAAGSIVAEQRNAALGVTELTLSNGVKVMLKPTDFRNDQVLMSAVRFGGQSLYGDADIYNARYASPLAARMGVLDYSPTDLQKILAGSSVTAGVSLGEVTEGVAGSAGSADIETLLQLTYAQFTRPRRDEVLFNSFIARERDAARNALMRPEAAFADTVRATVFGNHPRVARAPRPEDFDKVGLDRAQQIYRERFHSAKGLVFFFVGSFEVAKIKPLLATYLAALPADDIPVDFRDLGVRPVRGVVRKDVRRGAEQKSSVSITFTGPAQYSQASQLRAQALIEVLNLKLTEVLREQQGLIYGGGASGGIAKLPYENYSIGLGLPCGPENVDKVIAAAFAEIRKLQEHGPEAADLAKVKQNWITTYRRSLRENGYWMSNLQGAYVNGVAPESILDFEARVAAVGAADLQAAAKQYFDFGNYVQVVLYPEAKAGKDVKEAKEGKDMAAAPGA</sequence>
<dbReference type="SUPFAM" id="SSF63411">
    <property type="entry name" value="LuxS/MPP-like metallohydrolase"/>
    <property type="match status" value="4"/>
</dbReference>
<evidence type="ECO:0000259" key="8">
    <source>
        <dbReference type="Pfam" id="PF05193"/>
    </source>
</evidence>
<keyword evidence="3" id="KW-0378">Hydrolase</keyword>
<dbReference type="InterPro" id="IPR007863">
    <property type="entry name" value="Peptidase_M16_C"/>
</dbReference>
<dbReference type="GO" id="GO:0046872">
    <property type="term" value="F:metal ion binding"/>
    <property type="evidence" value="ECO:0007669"/>
    <property type="project" value="InterPro"/>
</dbReference>
<dbReference type="Gene3D" id="3.30.830.10">
    <property type="entry name" value="Metalloenzyme, LuxS/M16 peptidase-like"/>
    <property type="match status" value="4"/>
</dbReference>
<dbReference type="GO" id="GO:0008237">
    <property type="term" value="F:metallopeptidase activity"/>
    <property type="evidence" value="ECO:0007669"/>
    <property type="project" value="UniProtKB-KW"/>
</dbReference>
<reference evidence="9 10" key="1">
    <citation type="journal article" date="2015" name="Stand. Genomic Sci.">
        <title>Genomic Encyclopedia of Bacterial and Archaeal Type Strains, Phase III: the genomes of soil and plant-associated and newly described type strains.</title>
        <authorList>
            <person name="Whitman W.B."/>
            <person name="Woyke T."/>
            <person name="Klenk H.P."/>
            <person name="Zhou Y."/>
            <person name="Lilburn T.G."/>
            <person name="Beck B.J."/>
            <person name="De Vos P."/>
            <person name="Vandamme P."/>
            <person name="Eisen J.A."/>
            <person name="Garrity G."/>
            <person name="Hugenholtz P."/>
            <person name="Kyrpides N.C."/>
        </authorList>
    </citation>
    <scope>NUCLEOTIDE SEQUENCE [LARGE SCALE GENOMIC DNA]</scope>
    <source>
        <strain evidence="9 10">CGMCC 1.10822</strain>
    </source>
</reference>
<comment type="caution">
    <text evidence="9">The sequence shown here is derived from an EMBL/GenBank/DDBJ whole genome shotgun (WGS) entry which is preliminary data.</text>
</comment>
<dbReference type="OrthoDB" id="9811314at2"/>
<evidence type="ECO:0000256" key="3">
    <source>
        <dbReference type="ARBA" id="ARBA00022801"/>
    </source>
</evidence>
<dbReference type="Proteomes" id="UP000318431">
    <property type="component" value="Unassembled WGS sequence"/>
</dbReference>
<dbReference type="PANTHER" id="PTHR43690">
    <property type="entry name" value="NARDILYSIN"/>
    <property type="match status" value="1"/>
</dbReference>
<name>A0A562RCI6_9BURK</name>
<dbReference type="GO" id="GO:0006508">
    <property type="term" value="P:proteolysis"/>
    <property type="evidence" value="ECO:0007669"/>
    <property type="project" value="UniProtKB-KW"/>
</dbReference>
<evidence type="ECO:0000313" key="10">
    <source>
        <dbReference type="Proteomes" id="UP000318431"/>
    </source>
</evidence>
<protein>
    <submittedName>
        <fullName evidence="9">Zinc protease</fullName>
    </submittedName>
</protein>
<dbReference type="RefSeq" id="WP_145649213.1">
    <property type="nucleotide sequence ID" value="NZ_VLLB01000003.1"/>
</dbReference>
<keyword evidence="2 9" id="KW-0645">Protease</keyword>
<evidence type="ECO:0000313" key="9">
    <source>
        <dbReference type="EMBL" id="TWI66613.1"/>
    </source>
</evidence>
<proteinExistence type="inferred from homology"/>
<feature type="chain" id="PRO_5022138352" evidence="6">
    <location>
        <begin position="29"/>
        <end position="968"/>
    </location>
</feature>
<dbReference type="AlphaFoldDB" id="A0A562RCI6"/>
<evidence type="ECO:0000256" key="6">
    <source>
        <dbReference type="SAM" id="SignalP"/>
    </source>
</evidence>
<accession>A0A562RCI6</accession>
<keyword evidence="5" id="KW-0482">Metalloprotease</keyword>
<evidence type="ECO:0000256" key="1">
    <source>
        <dbReference type="ARBA" id="ARBA00007261"/>
    </source>
</evidence>
<gene>
    <name evidence="9" type="ORF">IP91_02433</name>
</gene>
<evidence type="ECO:0000259" key="7">
    <source>
        <dbReference type="Pfam" id="PF00675"/>
    </source>
</evidence>
<keyword evidence="10" id="KW-1185">Reference proteome</keyword>
<feature type="domain" description="Peptidase M16 C-terminal" evidence="8">
    <location>
        <begin position="704"/>
        <end position="877"/>
    </location>
</feature>
<dbReference type="Pfam" id="PF00675">
    <property type="entry name" value="Peptidase_M16"/>
    <property type="match status" value="1"/>
</dbReference>
<evidence type="ECO:0000256" key="4">
    <source>
        <dbReference type="ARBA" id="ARBA00022833"/>
    </source>
</evidence>
<evidence type="ECO:0000256" key="5">
    <source>
        <dbReference type="ARBA" id="ARBA00023049"/>
    </source>
</evidence>
<dbReference type="EMBL" id="VLLB01000003">
    <property type="protein sequence ID" value="TWI66613.1"/>
    <property type="molecule type" value="Genomic_DNA"/>
</dbReference>
<dbReference type="InterPro" id="IPR050626">
    <property type="entry name" value="Peptidase_M16"/>
</dbReference>
<evidence type="ECO:0000256" key="2">
    <source>
        <dbReference type="ARBA" id="ARBA00022670"/>
    </source>
</evidence>
<comment type="similarity">
    <text evidence="1">Belongs to the peptidase M16 family.</text>
</comment>
<dbReference type="Pfam" id="PF05193">
    <property type="entry name" value="Peptidase_M16_C"/>
    <property type="match status" value="2"/>
</dbReference>
<dbReference type="InterPro" id="IPR011249">
    <property type="entry name" value="Metalloenz_LuxS/M16"/>
</dbReference>
<dbReference type="PANTHER" id="PTHR43690:SF34">
    <property type="entry name" value="ZINC PROTEASE PQQL-LIKE"/>
    <property type="match status" value="1"/>
</dbReference>
<keyword evidence="4" id="KW-0862">Zinc</keyword>
<feature type="signal peptide" evidence="6">
    <location>
        <begin position="1"/>
        <end position="28"/>
    </location>
</feature>